<keyword evidence="9 14" id="KW-0472">Membrane</keyword>
<feature type="transmembrane region" description="Helical" evidence="14">
    <location>
        <begin position="457"/>
        <end position="483"/>
    </location>
</feature>
<evidence type="ECO:0000256" key="6">
    <source>
        <dbReference type="ARBA" id="ARBA00022692"/>
    </source>
</evidence>
<evidence type="ECO:0000256" key="9">
    <source>
        <dbReference type="ARBA" id="ARBA00023136"/>
    </source>
</evidence>
<evidence type="ECO:0000256" key="8">
    <source>
        <dbReference type="ARBA" id="ARBA00022989"/>
    </source>
</evidence>
<evidence type="ECO:0000313" key="16">
    <source>
        <dbReference type="Proteomes" id="UP000261620"/>
    </source>
</evidence>
<dbReference type="Ensembl" id="ENSMMOT00000018940.1">
    <property type="protein sequence ID" value="ENSMMOP00000018639.1"/>
    <property type="gene ID" value="ENSMMOG00000014116.1"/>
</dbReference>
<protein>
    <submittedName>
        <fullName evidence="15">Uncharacterized protein</fullName>
    </submittedName>
</protein>
<evidence type="ECO:0000256" key="12">
    <source>
        <dbReference type="ARBA" id="ARBA00023180"/>
    </source>
</evidence>
<reference evidence="15" key="2">
    <citation type="submission" date="2025-09" db="UniProtKB">
        <authorList>
            <consortium name="Ensembl"/>
        </authorList>
    </citation>
    <scope>IDENTIFICATION</scope>
</reference>
<dbReference type="STRING" id="94237.ENSMMOP00000018639"/>
<accession>A0A3Q3X8Y4</accession>
<dbReference type="SUPFAM" id="SSF58069">
    <property type="entry name" value="Virus ectodomain"/>
    <property type="match status" value="1"/>
</dbReference>
<keyword evidence="10" id="KW-0564">Palmitate</keyword>
<sequence>MAPSRPKRALRLEKKPVNFQFTEGVDGSVKLDLCSVIKCKSQEKDHTRSQVYVCTSSTCSQRKNRLCGAATHTDPDECCSNVCSTWSQVIVNTGTDRGYSVSHPLKNRLTTFKTTPPYPRKTDVGRYVLGAWERGADPLGFFMITANSQAPPTLPPNTVTAECMMRLHMTTNPANCSTLNRLFPVVANDTIPPVFSPKEGQYVCLTREGTAPIRSITHSWCNTTSNVASKAEMSNLVVARADLFWYCGGKVLRNILPPDWSGTCALVRLAFPITLMGHKYAPLGNHSIHRTKRSSPGDFDLTTNSPTYFDAIGIPRGVPDEYKLADPIANGFESVLFWITPNKNIDRINYVHYNVQKLANLTRDTMAGLSEQLAMTSLMTVQNRMALDMLLAEKGGVCIMIDGSCCTFIPNNTAPDGSVTKALEGLRTLFDQMTKDSGVDNPFHDWMTKVFGKLQGLIMSVLVSIAIFAGIVTCCGCCAIPCLRTLINKLITTALTKEETPPPYQMPLLADIDYDHLDAPGEMEESEIDCV</sequence>
<evidence type="ECO:0000256" key="4">
    <source>
        <dbReference type="ARBA" id="ARBA00022511"/>
    </source>
</evidence>
<evidence type="ECO:0000256" key="11">
    <source>
        <dbReference type="ARBA" id="ARBA00023157"/>
    </source>
</evidence>
<comment type="subcellular location">
    <subcellularLocation>
        <location evidence="1">Host cell membrane</location>
        <topology evidence="1">Single-pass type I membrane protein</topology>
    </subcellularLocation>
    <subcellularLocation>
        <location evidence="2">Host endomembrane system</location>
        <topology evidence="2">Peripheral membrane protein</topology>
    </subcellularLocation>
    <subcellularLocation>
        <location evidence="3">Virion membrane</location>
        <topology evidence="3">Single-pass type I membrane protein</topology>
    </subcellularLocation>
</comment>
<dbReference type="PANTHER" id="PTHR10424">
    <property type="entry name" value="VIRAL ENVELOPE PROTEIN"/>
    <property type="match status" value="1"/>
</dbReference>
<evidence type="ECO:0000256" key="14">
    <source>
        <dbReference type="SAM" id="Phobius"/>
    </source>
</evidence>
<dbReference type="OMA" id="RSITHSW"/>
<keyword evidence="6 14" id="KW-0812">Transmembrane</keyword>
<keyword evidence="13" id="KW-0449">Lipoprotein</keyword>
<evidence type="ECO:0000256" key="5">
    <source>
        <dbReference type="ARBA" id="ARBA00022581"/>
    </source>
</evidence>
<evidence type="ECO:0000256" key="2">
    <source>
        <dbReference type="ARBA" id="ARBA00004531"/>
    </source>
</evidence>
<proteinExistence type="predicted"/>
<reference evidence="15" key="1">
    <citation type="submission" date="2025-08" db="UniProtKB">
        <authorList>
            <consortium name="Ensembl"/>
        </authorList>
    </citation>
    <scope>IDENTIFICATION</scope>
</reference>
<keyword evidence="11" id="KW-1015">Disulfide bond</keyword>
<dbReference type="AlphaFoldDB" id="A0A3Q3X8Y4"/>
<evidence type="ECO:0000256" key="1">
    <source>
        <dbReference type="ARBA" id="ARBA00004402"/>
    </source>
</evidence>
<name>A0A3Q3X8Y4_MOLML</name>
<keyword evidence="4" id="KW-1032">Host cell membrane</keyword>
<keyword evidence="16" id="KW-1185">Reference proteome</keyword>
<dbReference type="Gene3D" id="1.10.287.210">
    <property type="match status" value="1"/>
</dbReference>
<dbReference type="PANTHER" id="PTHR10424:SF81">
    <property type="entry name" value="ERVV2 PROTEIN"/>
    <property type="match status" value="1"/>
</dbReference>
<dbReference type="Proteomes" id="UP000261620">
    <property type="component" value="Unplaced"/>
</dbReference>
<keyword evidence="12" id="KW-0325">Glycoprotein</keyword>
<evidence type="ECO:0000256" key="13">
    <source>
        <dbReference type="ARBA" id="ARBA00023288"/>
    </source>
</evidence>
<evidence type="ECO:0000256" key="3">
    <source>
        <dbReference type="ARBA" id="ARBA00004563"/>
    </source>
</evidence>
<dbReference type="InterPro" id="IPR018154">
    <property type="entry name" value="TLV/ENV_coat_polyprotein"/>
</dbReference>
<evidence type="ECO:0000256" key="10">
    <source>
        <dbReference type="ARBA" id="ARBA00023139"/>
    </source>
</evidence>
<keyword evidence="5" id="KW-0945">Host-virus interaction</keyword>
<keyword evidence="8 14" id="KW-1133">Transmembrane helix</keyword>
<evidence type="ECO:0000256" key="7">
    <source>
        <dbReference type="ARBA" id="ARBA00022870"/>
    </source>
</evidence>
<keyword evidence="7" id="KW-1043">Host membrane</keyword>
<dbReference type="Pfam" id="PF00429">
    <property type="entry name" value="TLV_coat"/>
    <property type="match status" value="1"/>
</dbReference>
<evidence type="ECO:0000313" key="15">
    <source>
        <dbReference type="Ensembl" id="ENSMMOP00000018639.1"/>
    </source>
</evidence>
<organism evidence="15 16">
    <name type="scientific">Mola mola</name>
    <name type="common">Ocean sunfish</name>
    <name type="synonym">Tetraodon mola</name>
    <dbReference type="NCBI Taxonomy" id="94237"/>
    <lineage>
        <taxon>Eukaryota</taxon>
        <taxon>Metazoa</taxon>
        <taxon>Chordata</taxon>
        <taxon>Craniata</taxon>
        <taxon>Vertebrata</taxon>
        <taxon>Euteleostomi</taxon>
        <taxon>Actinopterygii</taxon>
        <taxon>Neopterygii</taxon>
        <taxon>Teleostei</taxon>
        <taxon>Neoteleostei</taxon>
        <taxon>Acanthomorphata</taxon>
        <taxon>Eupercaria</taxon>
        <taxon>Tetraodontiformes</taxon>
        <taxon>Molidae</taxon>
        <taxon>Mola</taxon>
    </lineage>
</organism>